<feature type="compositionally biased region" description="Polar residues" evidence="1">
    <location>
        <begin position="13"/>
        <end position="29"/>
    </location>
</feature>
<dbReference type="EMBL" id="DP000011">
    <property type="protein sequence ID" value="ABA98059.1"/>
    <property type="molecule type" value="Genomic_DNA"/>
</dbReference>
<sequence>MQPMDPSNVIKKYQQQEAKSYSCSSLKPTQKNRKEEVRFTFDVSKCDRIFDELVKKENIKLSDTIPLLEELKRAYCKWHNSSSHASNEGRLVLYEMQVDKIPFPVHTIDLNNAKMLIRPEQAEGAKGKNVIICEERLKTSEDKILARKVVVEKTPDGKESLKITVKASRLGGKKFPVRLWSPYCSGATSQTGHPTRSGRS</sequence>
<name>Q2QRV4_ORYSJ</name>
<protein>
    <submittedName>
        <fullName evidence="2">Retrotransposon protein, putative, unclassified</fullName>
    </submittedName>
</protein>
<evidence type="ECO:0000313" key="2">
    <source>
        <dbReference type="EMBL" id="ABA98059.1"/>
    </source>
</evidence>
<dbReference type="AlphaFoldDB" id="Q2QRV4"/>
<feature type="region of interest" description="Disordered" evidence="1">
    <location>
        <begin position="1"/>
        <end position="32"/>
    </location>
</feature>
<accession>Q2QRV4</accession>
<evidence type="ECO:0000256" key="1">
    <source>
        <dbReference type="SAM" id="MobiDB-lite"/>
    </source>
</evidence>
<gene>
    <name evidence="2" type="ordered locus">LOC_Os12g26280</name>
</gene>
<proteinExistence type="predicted"/>
<reference evidence="2" key="2">
    <citation type="submission" date="2005-04" db="EMBL/GenBank/DDBJ databases">
        <authorList>
            <person name="Buell C.R."/>
            <person name="Wing R.A."/>
            <person name="McCombie W.A."/>
            <person name="Ouyang S."/>
        </authorList>
    </citation>
    <scope>NUCLEOTIDE SEQUENCE</scope>
</reference>
<reference evidence="2" key="1">
    <citation type="journal article" date="2005" name="BMC Biol.">
        <title>The sequence of rice chromosomes 11 and 12, rich in disease resistance genes and recent gene duplications.</title>
        <authorList>
            <consortium name="The rice chromosomes 11 and 12 sequencing consortia"/>
        </authorList>
    </citation>
    <scope>NUCLEOTIDE SEQUENCE [LARGE SCALE GENOMIC DNA]</scope>
</reference>
<organism evidence="2">
    <name type="scientific">Oryza sativa subsp. japonica</name>
    <name type="common">Rice</name>
    <dbReference type="NCBI Taxonomy" id="39947"/>
    <lineage>
        <taxon>Eukaryota</taxon>
        <taxon>Viridiplantae</taxon>
        <taxon>Streptophyta</taxon>
        <taxon>Embryophyta</taxon>
        <taxon>Tracheophyta</taxon>
        <taxon>Spermatophyta</taxon>
        <taxon>Magnoliopsida</taxon>
        <taxon>Liliopsida</taxon>
        <taxon>Poales</taxon>
        <taxon>Poaceae</taxon>
        <taxon>BOP clade</taxon>
        <taxon>Oryzoideae</taxon>
        <taxon>Oryzeae</taxon>
        <taxon>Oryzinae</taxon>
        <taxon>Oryza</taxon>
        <taxon>Oryza sativa</taxon>
    </lineage>
</organism>
<reference evidence="2" key="3">
    <citation type="submission" date="2006-01" db="EMBL/GenBank/DDBJ databases">
        <authorList>
            <person name="Buell R."/>
        </authorList>
    </citation>
    <scope>NUCLEOTIDE SEQUENCE</scope>
</reference>